<dbReference type="Gene3D" id="3.40.50.2000">
    <property type="entry name" value="Glycogen Phosphorylase B"/>
    <property type="match status" value="2"/>
</dbReference>
<organism evidence="2 3">
    <name type="scientific">Roseomonas alba</name>
    <dbReference type="NCBI Taxonomy" id="2846776"/>
    <lineage>
        <taxon>Bacteria</taxon>
        <taxon>Pseudomonadati</taxon>
        <taxon>Pseudomonadota</taxon>
        <taxon>Alphaproteobacteria</taxon>
        <taxon>Acetobacterales</taxon>
        <taxon>Roseomonadaceae</taxon>
        <taxon>Roseomonas</taxon>
    </lineage>
</organism>
<dbReference type="Pfam" id="PF13692">
    <property type="entry name" value="Glyco_trans_1_4"/>
    <property type="match status" value="1"/>
</dbReference>
<protein>
    <submittedName>
        <fullName evidence="2">Glycosyltransferase family 4 protein</fullName>
    </submittedName>
</protein>
<dbReference type="EMBL" id="JAHYBZ010000003">
    <property type="protein sequence ID" value="MBW6398288.1"/>
    <property type="molecule type" value="Genomic_DNA"/>
</dbReference>
<proteinExistence type="predicted"/>
<dbReference type="InterPro" id="IPR028098">
    <property type="entry name" value="Glyco_trans_4-like_N"/>
</dbReference>
<dbReference type="Proteomes" id="UP001196565">
    <property type="component" value="Unassembled WGS sequence"/>
</dbReference>
<gene>
    <name evidence="2" type="ORF">KPL78_10545</name>
</gene>
<dbReference type="Pfam" id="PF13579">
    <property type="entry name" value="Glyco_trans_4_4"/>
    <property type="match status" value="1"/>
</dbReference>
<dbReference type="SUPFAM" id="SSF53756">
    <property type="entry name" value="UDP-Glycosyltransferase/glycogen phosphorylase"/>
    <property type="match status" value="1"/>
</dbReference>
<comment type="caution">
    <text evidence="2">The sequence shown here is derived from an EMBL/GenBank/DDBJ whole genome shotgun (WGS) entry which is preliminary data.</text>
</comment>
<evidence type="ECO:0000313" key="2">
    <source>
        <dbReference type="EMBL" id="MBW6398288.1"/>
    </source>
</evidence>
<dbReference type="PANTHER" id="PTHR12526">
    <property type="entry name" value="GLYCOSYLTRANSFERASE"/>
    <property type="match status" value="1"/>
</dbReference>
<feature type="domain" description="Glycosyltransferase subfamily 4-like N-terminal" evidence="1">
    <location>
        <begin position="19"/>
        <end position="196"/>
    </location>
</feature>
<evidence type="ECO:0000313" key="3">
    <source>
        <dbReference type="Proteomes" id="UP001196565"/>
    </source>
</evidence>
<reference evidence="2 3" key="1">
    <citation type="submission" date="2021-07" db="EMBL/GenBank/DDBJ databases">
        <authorList>
            <person name="So Y."/>
        </authorList>
    </citation>
    <scope>NUCLEOTIDE SEQUENCE [LARGE SCALE GENOMIC DNA]</scope>
    <source>
        <strain evidence="2 3">HJA6</strain>
    </source>
</reference>
<accession>A0ABS7A7Z5</accession>
<name>A0ABS7A7Z5_9PROT</name>
<evidence type="ECO:0000259" key="1">
    <source>
        <dbReference type="Pfam" id="PF13579"/>
    </source>
</evidence>
<dbReference type="CDD" id="cd03794">
    <property type="entry name" value="GT4_WbuB-like"/>
    <property type="match status" value="1"/>
</dbReference>
<dbReference type="PANTHER" id="PTHR12526:SF638">
    <property type="entry name" value="SPORE COAT PROTEIN SA"/>
    <property type="match status" value="1"/>
</dbReference>
<sequence length="460" mass="48433">MRILYLHQHYSSPEGSMPTRSHGFAQALVARGHAVTMACGRYAGASTGLTGPFRRGRREGSRQGLHVVEFDIPCGNAMTLPARSAAFLRYAARATRLALGQHWDLIIASSTPLTVALPALAARKLRGTPFLFEIRDPWPELPRALGGVPRPLLAAMDRLATAACRRAAATVALSEGMAETALARGADPAHVHVVPNACDLDLFGPHIAPWRPEQAGPQECLALYAGAHGRANGLSTLLDAAAILRARGEKRLRIVLVGEGSEKPALMARAAAEGLANVTFLAPQPRAAIGALHAGCQIALHLLADIPAFAEWTAPNKLMDGLAAGRPVITNQPGRAARIVEDGPSGVAVPPGDAAALADALVFLAMQPAVREAMGAAGRRQAATRWDRRLLAEQFCEVAIGGALPLQPTPPKATGPLETDTWRRAPRAVADIGTRIRAPGVSVAPGTGSRFPKTFRMPPT</sequence>
<keyword evidence="3" id="KW-1185">Reference proteome</keyword>